<comment type="caution">
    <text evidence="13">The sequence shown here is derived from an EMBL/GenBank/DDBJ whole genome shotgun (WGS) entry which is preliminary data.</text>
</comment>
<evidence type="ECO:0000313" key="14">
    <source>
        <dbReference type="Proteomes" id="UP000680158"/>
    </source>
</evidence>
<proteinExistence type="predicted"/>
<keyword evidence="5" id="KW-0812">Transmembrane</keyword>
<dbReference type="InterPro" id="IPR023614">
    <property type="entry name" value="Porin_dom_sf"/>
</dbReference>
<evidence type="ECO:0000256" key="10">
    <source>
        <dbReference type="ARBA" id="ARBA00023237"/>
    </source>
</evidence>
<dbReference type="GO" id="GO:0009279">
    <property type="term" value="C:cell outer membrane"/>
    <property type="evidence" value="ECO:0007669"/>
    <property type="project" value="UniProtKB-SubCell"/>
</dbReference>
<feature type="signal peptide" evidence="11">
    <location>
        <begin position="1"/>
        <end position="20"/>
    </location>
</feature>
<keyword evidence="9" id="KW-0472">Membrane</keyword>
<evidence type="ECO:0000256" key="11">
    <source>
        <dbReference type="SAM" id="SignalP"/>
    </source>
</evidence>
<evidence type="ECO:0000256" key="4">
    <source>
        <dbReference type="ARBA" id="ARBA00022452"/>
    </source>
</evidence>
<evidence type="ECO:0000256" key="9">
    <source>
        <dbReference type="ARBA" id="ARBA00023136"/>
    </source>
</evidence>
<comment type="subunit">
    <text evidence="2">Homotrimer.</text>
</comment>
<keyword evidence="6 11" id="KW-0732">Signal</keyword>
<dbReference type="InterPro" id="IPR033900">
    <property type="entry name" value="Gram_neg_porin_domain"/>
</dbReference>
<feature type="domain" description="Porin" evidence="12">
    <location>
        <begin position="10"/>
        <end position="414"/>
    </location>
</feature>
<dbReference type="PANTHER" id="PTHR34501:SF9">
    <property type="entry name" value="MAJOR OUTER MEMBRANE PROTEIN P.IA"/>
    <property type="match status" value="1"/>
</dbReference>
<dbReference type="Gene3D" id="2.40.160.10">
    <property type="entry name" value="Porin"/>
    <property type="match status" value="1"/>
</dbReference>
<dbReference type="Proteomes" id="UP000680158">
    <property type="component" value="Unassembled WGS sequence"/>
</dbReference>
<evidence type="ECO:0000313" key="13">
    <source>
        <dbReference type="EMBL" id="MBR7748337.1"/>
    </source>
</evidence>
<dbReference type="InterPro" id="IPR050298">
    <property type="entry name" value="Gram-neg_bact_OMP"/>
</dbReference>
<dbReference type="PANTHER" id="PTHR34501">
    <property type="entry name" value="PROTEIN YDDL-RELATED"/>
    <property type="match status" value="1"/>
</dbReference>
<keyword evidence="10" id="KW-0998">Cell outer membrane</keyword>
<evidence type="ECO:0000256" key="2">
    <source>
        <dbReference type="ARBA" id="ARBA00011233"/>
    </source>
</evidence>
<keyword evidence="7" id="KW-0406">Ion transport</keyword>
<feature type="chain" id="PRO_5037166371" evidence="11">
    <location>
        <begin position="21"/>
        <end position="448"/>
    </location>
</feature>
<evidence type="ECO:0000256" key="5">
    <source>
        <dbReference type="ARBA" id="ARBA00022692"/>
    </source>
</evidence>
<evidence type="ECO:0000256" key="8">
    <source>
        <dbReference type="ARBA" id="ARBA00023114"/>
    </source>
</evidence>
<comment type="subcellular location">
    <subcellularLocation>
        <location evidence="1">Cell outer membrane</location>
        <topology evidence="1">Multi-pass membrane protein</topology>
    </subcellularLocation>
</comment>
<organism evidence="13 14">
    <name type="scientific">Undibacterium baiyunense</name>
    <dbReference type="NCBI Taxonomy" id="2828731"/>
    <lineage>
        <taxon>Bacteria</taxon>
        <taxon>Pseudomonadati</taxon>
        <taxon>Pseudomonadota</taxon>
        <taxon>Betaproteobacteria</taxon>
        <taxon>Burkholderiales</taxon>
        <taxon>Oxalobacteraceae</taxon>
        <taxon>Undibacterium</taxon>
    </lineage>
</organism>
<keyword evidence="14" id="KW-1185">Reference proteome</keyword>
<keyword evidence="3" id="KW-0813">Transport</keyword>
<evidence type="ECO:0000256" key="7">
    <source>
        <dbReference type="ARBA" id="ARBA00023065"/>
    </source>
</evidence>
<name>A0A941DK46_9BURK</name>
<dbReference type="EMBL" id="JAGSPM010000015">
    <property type="protein sequence ID" value="MBR7748337.1"/>
    <property type="molecule type" value="Genomic_DNA"/>
</dbReference>
<evidence type="ECO:0000259" key="12">
    <source>
        <dbReference type="Pfam" id="PF13609"/>
    </source>
</evidence>
<keyword evidence="4" id="KW-1134">Transmembrane beta strand</keyword>
<dbReference type="AlphaFoldDB" id="A0A941DK46"/>
<accession>A0A941DK46</accession>
<evidence type="ECO:0000256" key="1">
    <source>
        <dbReference type="ARBA" id="ARBA00004571"/>
    </source>
</evidence>
<dbReference type="CDD" id="cd00342">
    <property type="entry name" value="gram_neg_porins"/>
    <property type="match status" value="1"/>
</dbReference>
<sequence>MKMKLLAMALGTCFAMPTLAQTNVTLYGILDAGIQVSKLGKDTQTKMVSGIADGSRIGFKGTEDMGGGYKAIFNLEARVEVDTGSNKTGNLSDYQGYALTKGMNFPDFGSAALKGAAAQTLAGVRSALQPKYNVNATSPLILARGGGPDGGLFDRMAMVGLITPVGAVLAGRMYTPAYEVFNSADAFESGMAGSWGGITGGTGGLLTAGMAIRSNKSVQYRIELPNGFGGSLMYGFKNSGYIGLDKDFIAGNVRYKANGFDVGVGYNRGTNTDGSTGLVTTTVGGSYAFDDFKLFAGYQTMRNENSILLPVFFDAWDLEITPGLRAGGVPAPVIAAWTTIFRTNITKNFKLDANSYSLGAHYKLGNGRVMASYSVQDDRTLSNSDVTQYALGYNYNMSKRTDLYAVVGYTKNQNDGQYAPGAASASGGFTEFPGESGRVLQFGIRHRF</sequence>
<dbReference type="Pfam" id="PF13609">
    <property type="entry name" value="Porin_4"/>
    <property type="match status" value="1"/>
</dbReference>
<dbReference type="GO" id="GO:0015288">
    <property type="term" value="F:porin activity"/>
    <property type="evidence" value="ECO:0007669"/>
    <property type="project" value="UniProtKB-KW"/>
</dbReference>
<dbReference type="GO" id="GO:0046930">
    <property type="term" value="C:pore complex"/>
    <property type="evidence" value="ECO:0007669"/>
    <property type="project" value="UniProtKB-KW"/>
</dbReference>
<dbReference type="GO" id="GO:0006811">
    <property type="term" value="P:monoatomic ion transport"/>
    <property type="evidence" value="ECO:0007669"/>
    <property type="project" value="UniProtKB-KW"/>
</dbReference>
<gene>
    <name evidence="13" type="ORF">KDM92_17260</name>
</gene>
<reference evidence="13 14" key="1">
    <citation type="submission" date="2021-04" db="EMBL/GenBank/DDBJ databases">
        <title>novel species isolated from subtropical streams in China.</title>
        <authorList>
            <person name="Lu H."/>
        </authorList>
    </citation>
    <scope>NUCLEOTIDE SEQUENCE [LARGE SCALE GENOMIC DNA]</scope>
    <source>
        <strain evidence="13 14">BYS107W</strain>
    </source>
</reference>
<keyword evidence="8" id="KW-0626">Porin</keyword>
<dbReference type="SUPFAM" id="SSF56935">
    <property type="entry name" value="Porins"/>
    <property type="match status" value="1"/>
</dbReference>
<evidence type="ECO:0000256" key="6">
    <source>
        <dbReference type="ARBA" id="ARBA00022729"/>
    </source>
</evidence>
<protein>
    <submittedName>
        <fullName evidence="13">Porin</fullName>
    </submittedName>
</protein>
<evidence type="ECO:0000256" key="3">
    <source>
        <dbReference type="ARBA" id="ARBA00022448"/>
    </source>
</evidence>
<dbReference type="RefSeq" id="WP_189344678.1">
    <property type="nucleotide sequence ID" value="NZ_JAGSPM010000015.1"/>
</dbReference>